<dbReference type="PROSITE" id="PS51257">
    <property type="entry name" value="PROKAR_LIPOPROTEIN"/>
    <property type="match status" value="1"/>
</dbReference>
<keyword evidence="1" id="KW-1133">Transmembrane helix</keyword>
<sequence length="126" mass="13494">MDEKGSRRVDADGNVIPGWSWWALASCTQFVWGMSSYRKGYAGDSRLMPFKAFAVASLFVGSAASASFAALQASGIHKVEDLVEMGANLRTGLGIPPRSREERARSQGCGHSFTCIEEADGSLSSK</sequence>
<keyword evidence="1" id="KW-0472">Membrane</keyword>
<dbReference type="PANTHER" id="PTHR37744:SF1">
    <property type="entry name" value="STAR LIPID TRANSFER-LIKE PROTEIN"/>
    <property type="match status" value="1"/>
</dbReference>
<dbReference type="AlphaFoldDB" id="A0A2C9VVP0"/>
<dbReference type="EMBL" id="CM004391">
    <property type="protein sequence ID" value="OAY49391.1"/>
    <property type="molecule type" value="Genomic_DNA"/>
</dbReference>
<feature type="transmembrane region" description="Helical" evidence="1">
    <location>
        <begin position="20"/>
        <end position="38"/>
    </location>
</feature>
<keyword evidence="1" id="KW-0812">Transmembrane</keyword>
<protein>
    <submittedName>
        <fullName evidence="2">Uncharacterized protein</fullName>
    </submittedName>
</protein>
<evidence type="ECO:0000256" key="1">
    <source>
        <dbReference type="SAM" id="Phobius"/>
    </source>
</evidence>
<dbReference type="PANTHER" id="PTHR37744">
    <property type="entry name" value="STAR LIPID TRANSFER-LIKE PROTEIN"/>
    <property type="match status" value="1"/>
</dbReference>
<evidence type="ECO:0000313" key="2">
    <source>
        <dbReference type="EMBL" id="OAY49391.1"/>
    </source>
</evidence>
<gene>
    <name evidence="2" type="ORF">MANES_05G052600</name>
</gene>
<dbReference type="OrthoDB" id="1905234at2759"/>
<reference evidence="2" key="1">
    <citation type="submission" date="2016-02" db="EMBL/GenBank/DDBJ databases">
        <title>WGS assembly of Manihot esculenta.</title>
        <authorList>
            <person name="Bredeson J.V."/>
            <person name="Prochnik S.E."/>
            <person name="Lyons J.B."/>
            <person name="Schmutz J."/>
            <person name="Grimwood J."/>
            <person name="Vrebalov J."/>
            <person name="Bart R.S."/>
            <person name="Amuge T."/>
            <person name="Ferguson M.E."/>
            <person name="Green R."/>
            <person name="Putnam N."/>
            <person name="Stites J."/>
            <person name="Rounsley S."/>
            <person name="Rokhsar D.S."/>
        </authorList>
    </citation>
    <scope>NUCLEOTIDE SEQUENCE [LARGE SCALE GENOMIC DNA]</scope>
    <source>
        <tissue evidence="2">Leaf</tissue>
    </source>
</reference>
<proteinExistence type="predicted"/>
<name>A0A2C9VVP0_MANES</name>
<organism evidence="2">
    <name type="scientific">Manihot esculenta</name>
    <name type="common">Cassava</name>
    <name type="synonym">Jatropha manihot</name>
    <dbReference type="NCBI Taxonomy" id="3983"/>
    <lineage>
        <taxon>Eukaryota</taxon>
        <taxon>Viridiplantae</taxon>
        <taxon>Streptophyta</taxon>
        <taxon>Embryophyta</taxon>
        <taxon>Tracheophyta</taxon>
        <taxon>Spermatophyta</taxon>
        <taxon>Magnoliopsida</taxon>
        <taxon>eudicotyledons</taxon>
        <taxon>Gunneridae</taxon>
        <taxon>Pentapetalae</taxon>
        <taxon>rosids</taxon>
        <taxon>fabids</taxon>
        <taxon>Malpighiales</taxon>
        <taxon>Euphorbiaceae</taxon>
        <taxon>Crotonoideae</taxon>
        <taxon>Manihoteae</taxon>
        <taxon>Manihot</taxon>
    </lineage>
</organism>
<dbReference type="STRING" id="3983.A0A2C9VVP0"/>
<accession>A0A2C9VVP0</accession>
<feature type="transmembrane region" description="Helical" evidence="1">
    <location>
        <begin position="50"/>
        <end position="71"/>
    </location>
</feature>